<dbReference type="Gene3D" id="3.40.50.720">
    <property type="entry name" value="NAD(P)-binding Rossmann-like Domain"/>
    <property type="match status" value="1"/>
</dbReference>
<keyword evidence="2" id="KW-0560">Oxidoreductase</keyword>
<dbReference type="GO" id="GO:0006633">
    <property type="term" value="P:fatty acid biosynthetic process"/>
    <property type="evidence" value="ECO:0007669"/>
    <property type="project" value="TreeGrafter"/>
</dbReference>
<evidence type="ECO:0000256" key="3">
    <source>
        <dbReference type="RuleBase" id="RU000363"/>
    </source>
</evidence>
<dbReference type="AlphaFoldDB" id="E5Y5F3"/>
<dbReference type="Proteomes" id="UP000006034">
    <property type="component" value="Unassembled WGS sequence"/>
</dbReference>
<dbReference type="SUPFAM" id="SSF51735">
    <property type="entry name" value="NAD(P)-binding Rossmann-fold domains"/>
    <property type="match status" value="1"/>
</dbReference>
<dbReference type="RefSeq" id="WP_005026586.1">
    <property type="nucleotide sequence ID" value="NZ_KE150238.1"/>
</dbReference>
<dbReference type="eggNOG" id="COG1028">
    <property type="taxonomic scope" value="Bacteria"/>
</dbReference>
<proteinExistence type="inferred from homology"/>
<dbReference type="EMBL" id="ADCP02000001">
    <property type="protein sequence ID" value="EFV44920.1"/>
    <property type="molecule type" value="Genomic_DNA"/>
</dbReference>
<evidence type="ECO:0000313" key="5">
    <source>
        <dbReference type="Proteomes" id="UP000006034"/>
    </source>
</evidence>
<keyword evidence="5" id="KW-1185">Reference proteome</keyword>
<evidence type="ECO:0008006" key="6">
    <source>
        <dbReference type="Google" id="ProtNLM"/>
    </source>
</evidence>
<dbReference type="PROSITE" id="PS00061">
    <property type="entry name" value="ADH_SHORT"/>
    <property type="match status" value="1"/>
</dbReference>
<dbReference type="InterPro" id="IPR002347">
    <property type="entry name" value="SDR_fam"/>
</dbReference>
<sequence length="293" mass="31536">MDCQRDTEARSPLQTQLFSLQGHTALVTGAGSGLGKYMAHALLHAGANLILVGRTLDRLEASADEIFLSLKQQGGHLAYDSDPAARSAHRDPDQNKRIACIAFDVSELKTLPELAQKASQPFGAPDILVNAAGLNPRKPWNELTPEIWEYTLRLNLSAPFFLAQALVPEMMRQGWGRIINIASLQSSRAFPNGLPYGASKGGIAQLTRGMAEAWSRPGTGITANAIAPGFFKTQLTAPLFDKPEVVEALARQTTMNRVGFAEDIQGLTMFLASPASGYITGQVIHIDGGWTAI</sequence>
<dbReference type="InterPro" id="IPR020904">
    <property type="entry name" value="Sc_DH/Rdtase_CS"/>
</dbReference>
<protein>
    <recommendedName>
        <fullName evidence="6">Gluconate 5-dehydrogenase</fullName>
    </recommendedName>
</protein>
<dbReference type="GeneID" id="78086539"/>
<gene>
    <name evidence="4" type="ORF">HMPREF0179_01416</name>
</gene>
<accession>E5Y5F3</accession>
<dbReference type="OrthoDB" id="5290448at2"/>
<evidence type="ECO:0000313" key="4">
    <source>
        <dbReference type="EMBL" id="EFV44920.1"/>
    </source>
</evidence>
<dbReference type="PRINTS" id="PR00080">
    <property type="entry name" value="SDRFAMILY"/>
</dbReference>
<dbReference type="PRINTS" id="PR00081">
    <property type="entry name" value="GDHRDH"/>
</dbReference>
<dbReference type="PANTHER" id="PTHR42760">
    <property type="entry name" value="SHORT-CHAIN DEHYDROGENASES/REDUCTASES FAMILY MEMBER"/>
    <property type="match status" value="1"/>
</dbReference>
<dbReference type="InterPro" id="IPR036291">
    <property type="entry name" value="NAD(P)-bd_dom_sf"/>
</dbReference>
<dbReference type="GO" id="GO:0048038">
    <property type="term" value="F:quinone binding"/>
    <property type="evidence" value="ECO:0007669"/>
    <property type="project" value="TreeGrafter"/>
</dbReference>
<dbReference type="Pfam" id="PF00106">
    <property type="entry name" value="adh_short"/>
    <property type="match status" value="1"/>
</dbReference>
<dbReference type="GO" id="GO:0016616">
    <property type="term" value="F:oxidoreductase activity, acting on the CH-OH group of donors, NAD or NADP as acceptor"/>
    <property type="evidence" value="ECO:0007669"/>
    <property type="project" value="TreeGrafter"/>
</dbReference>
<evidence type="ECO:0000256" key="2">
    <source>
        <dbReference type="ARBA" id="ARBA00023002"/>
    </source>
</evidence>
<dbReference type="Pfam" id="PF13561">
    <property type="entry name" value="adh_short_C2"/>
    <property type="match status" value="1"/>
</dbReference>
<organism evidence="4 5">
    <name type="scientific">Bilophila wadsworthia (strain 3_1_6)</name>
    <dbReference type="NCBI Taxonomy" id="563192"/>
    <lineage>
        <taxon>Bacteria</taxon>
        <taxon>Pseudomonadati</taxon>
        <taxon>Thermodesulfobacteriota</taxon>
        <taxon>Desulfovibrionia</taxon>
        <taxon>Desulfovibrionales</taxon>
        <taxon>Desulfovibrionaceae</taxon>
        <taxon>Bilophila</taxon>
    </lineage>
</organism>
<reference evidence="4 5" key="1">
    <citation type="submission" date="2010-10" db="EMBL/GenBank/DDBJ databases">
        <authorList>
            <consortium name="The Broad Institute Genome Sequencing Platform"/>
            <person name="Ward D."/>
            <person name="Earl A."/>
            <person name="Feldgarden M."/>
            <person name="Young S.K."/>
            <person name="Gargeya S."/>
            <person name="Zeng Q."/>
            <person name="Alvarado L."/>
            <person name="Berlin A."/>
            <person name="Bochicchio J."/>
            <person name="Chapman S.B."/>
            <person name="Chen Z."/>
            <person name="Freedman E."/>
            <person name="Gellesch M."/>
            <person name="Goldberg J."/>
            <person name="Griggs A."/>
            <person name="Gujja S."/>
            <person name="Heilman E."/>
            <person name="Heiman D."/>
            <person name="Howarth C."/>
            <person name="Mehta T."/>
            <person name="Neiman D."/>
            <person name="Pearson M."/>
            <person name="Roberts A."/>
            <person name="Saif S."/>
            <person name="Shea T."/>
            <person name="Shenoy N."/>
            <person name="Sisk P."/>
            <person name="Stolte C."/>
            <person name="Sykes S."/>
            <person name="White J."/>
            <person name="Yandava C."/>
            <person name="Allen-Vercoe E."/>
            <person name="Sibley C."/>
            <person name="Ambrose C.E."/>
            <person name="Strauss J."/>
            <person name="Daigneault M."/>
            <person name="Haas B."/>
            <person name="Nusbaum C."/>
            <person name="Birren B."/>
        </authorList>
    </citation>
    <scope>NUCLEOTIDE SEQUENCE [LARGE SCALE GENOMIC DNA]</scope>
    <source>
        <strain evidence="4 5">3_1_6</strain>
    </source>
</reference>
<comment type="similarity">
    <text evidence="1 3">Belongs to the short-chain dehydrogenases/reductases (SDR) family.</text>
</comment>
<dbReference type="FunFam" id="3.40.50.720:FF:000084">
    <property type="entry name" value="Short-chain dehydrogenase reductase"/>
    <property type="match status" value="1"/>
</dbReference>
<name>E5Y5F3_BILW3</name>
<dbReference type="STRING" id="563192.HMPREF0179_01416"/>
<comment type="caution">
    <text evidence="4">The sequence shown here is derived from an EMBL/GenBank/DDBJ whole genome shotgun (WGS) entry which is preliminary data.</text>
</comment>
<reference evidence="4 5" key="2">
    <citation type="submission" date="2013-04" db="EMBL/GenBank/DDBJ databases">
        <title>The Genome Sequence of Bilophila wadsworthia 3_1_6.</title>
        <authorList>
            <consortium name="The Broad Institute Genomics Platform"/>
            <person name="Earl A."/>
            <person name="Ward D."/>
            <person name="Feldgarden M."/>
            <person name="Gevers D."/>
            <person name="Sibley C."/>
            <person name="Strauss J."/>
            <person name="Allen-Vercoe E."/>
            <person name="Walker B."/>
            <person name="Young S."/>
            <person name="Zeng Q."/>
            <person name="Gargeya S."/>
            <person name="Fitzgerald M."/>
            <person name="Haas B."/>
            <person name="Abouelleil A."/>
            <person name="Allen A.W."/>
            <person name="Alvarado L."/>
            <person name="Arachchi H.M."/>
            <person name="Berlin A.M."/>
            <person name="Chapman S.B."/>
            <person name="Gainer-Dewar J."/>
            <person name="Goldberg J."/>
            <person name="Griggs A."/>
            <person name="Gujja S."/>
            <person name="Hansen M."/>
            <person name="Howarth C."/>
            <person name="Imamovic A."/>
            <person name="Ireland A."/>
            <person name="Larimer J."/>
            <person name="McCowan C."/>
            <person name="Murphy C."/>
            <person name="Pearson M."/>
            <person name="Poon T.W."/>
            <person name="Priest M."/>
            <person name="Roberts A."/>
            <person name="Saif S."/>
            <person name="Shea T."/>
            <person name="Sisk P."/>
            <person name="Sykes S."/>
            <person name="Wortman J."/>
            <person name="Nusbaum C."/>
            <person name="Birren B."/>
        </authorList>
    </citation>
    <scope>NUCLEOTIDE SEQUENCE [LARGE SCALE GENOMIC DNA]</scope>
    <source>
        <strain evidence="4 5">3_1_6</strain>
    </source>
</reference>
<evidence type="ECO:0000256" key="1">
    <source>
        <dbReference type="ARBA" id="ARBA00006484"/>
    </source>
</evidence>
<dbReference type="HOGENOM" id="CLU_010194_1_1_7"/>
<dbReference type="PANTHER" id="PTHR42760:SF133">
    <property type="entry name" value="3-OXOACYL-[ACYL-CARRIER-PROTEIN] REDUCTASE"/>
    <property type="match status" value="1"/>
</dbReference>